<keyword evidence="1" id="KW-0472">Membrane</keyword>
<sequence length="41" mass="4554">MDFSIFAVSSFVSLIGFAVLILMAGKKEPIKKPVKIDRRIS</sequence>
<organism evidence="2">
    <name type="scientific">hydrothermal vent metagenome</name>
    <dbReference type="NCBI Taxonomy" id="652676"/>
    <lineage>
        <taxon>unclassified sequences</taxon>
        <taxon>metagenomes</taxon>
        <taxon>ecological metagenomes</taxon>
    </lineage>
</organism>
<evidence type="ECO:0000313" key="2">
    <source>
        <dbReference type="EMBL" id="VAX30972.1"/>
    </source>
</evidence>
<keyword evidence="1" id="KW-0812">Transmembrane</keyword>
<feature type="transmembrane region" description="Helical" evidence="1">
    <location>
        <begin position="6"/>
        <end position="25"/>
    </location>
</feature>
<dbReference type="AlphaFoldDB" id="A0A3B1CRK3"/>
<keyword evidence="1" id="KW-1133">Transmembrane helix</keyword>
<proteinExistence type="predicted"/>
<name>A0A3B1CRK3_9ZZZZ</name>
<accession>A0A3B1CRK3</accession>
<gene>
    <name evidence="2" type="ORF">MNBD_NITROSPIRAE01-37</name>
</gene>
<protein>
    <submittedName>
        <fullName evidence="2">Uncharacterized protein</fullName>
    </submittedName>
</protein>
<evidence type="ECO:0000256" key="1">
    <source>
        <dbReference type="SAM" id="Phobius"/>
    </source>
</evidence>
<dbReference type="EMBL" id="UOGF01000069">
    <property type="protein sequence ID" value="VAX30972.1"/>
    <property type="molecule type" value="Genomic_DNA"/>
</dbReference>
<reference evidence="2" key="1">
    <citation type="submission" date="2018-06" db="EMBL/GenBank/DDBJ databases">
        <authorList>
            <person name="Zhirakovskaya E."/>
        </authorList>
    </citation>
    <scope>NUCLEOTIDE SEQUENCE</scope>
</reference>